<proteinExistence type="predicted"/>
<organism evidence="1 2">
    <name type="scientific">Plasmodium vinckei lentum</name>
    <dbReference type="NCBI Taxonomy" id="138297"/>
    <lineage>
        <taxon>Eukaryota</taxon>
        <taxon>Sar</taxon>
        <taxon>Alveolata</taxon>
        <taxon>Apicomplexa</taxon>
        <taxon>Aconoidasida</taxon>
        <taxon>Haemosporida</taxon>
        <taxon>Plasmodiidae</taxon>
        <taxon>Plasmodium</taxon>
        <taxon>Plasmodium (Vinckeia)</taxon>
    </lineage>
</organism>
<dbReference type="VEuPathDB" id="PlasmoDB:PVLDE_1201020"/>
<keyword evidence="1" id="KW-0378">Hydrolase</keyword>
<accession>A0A6V7SG26</accession>
<dbReference type="EMBL" id="LR865374">
    <property type="protein sequence ID" value="CAD2098016.1"/>
    <property type="molecule type" value="Genomic_DNA"/>
</dbReference>
<dbReference type="InterPro" id="IPR036457">
    <property type="entry name" value="PPM-type-like_dom_sf"/>
</dbReference>
<dbReference type="AlphaFoldDB" id="A0A6V7SG26"/>
<sequence>MTKFVLHKLIFYTLTVSSISLIYINNVKEISYSFIDKVNTYLNWTKRNEYDTHWNNLSVYSNEIQNRILTNTKEKYELELLGRILSSSEQPIPASNNSVSRKYTHDYDSVSTSEDDNISYVLPNSTFSLCLRNIISSLYKKMKHKKDVSPIPTPISHIVASQLAKNKSGSTPDLQPYSINCTIRKFPNTNKTNGYCIKGKNYMVLAREGAPDIFKGSSRKYVSYFLTLFRKFANSNKEIKSQDAIEYAYENDNYNGEISICAIVINDDNTLSASIVGNQQYIIIRDGQIAHKGKYKKNSYNFLPTIGNNKNNNLDNLMNEEVPVEKGDIIVSGSNIIWAVLLDDQILAIASSVDFSMLSKAIARSAYIYAISELETANNDCHSIGFINEKCKGISDDISVACARIN</sequence>
<dbReference type="SUPFAM" id="SSF81606">
    <property type="entry name" value="PP2C-like"/>
    <property type="match status" value="1"/>
</dbReference>
<evidence type="ECO:0000313" key="2">
    <source>
        <dbReference type="Proteomes" id="UP000515308"/>
    </source>
</evidence>
<protein>
    <submittedName>
        <fullName evidence="1">Protein phosphatase, putative</fullName>
        <ecNumber evidence="1">3.1.3.16</ecNumber>
    </submittedName>
</protein>
<reference evidence="1 2" key="1">
    <citation type="submission" date="2020-08" db="EMBL/GenBank/DDBJ databases">
        <authorList>
            <person name="Ramaprasad A."/>
        </authorList>
    </citation>
    <scope>NUCLEOTIDE SEQUENCE [LARGE SCALE GENOMIC DNA]</scope>
</reference>
<evidence type="ECO:0000313" key="1">
    <source>
        <dbReference type="EMBL" id="CAD2098016.1"/>
    </source>
</evidence>
<gene>
    <name evidence="1" type="ORF">PVLDE_1201020</name>
</gene>
<dbReference type="Proteomes" id="UP000515308">
    <property type="component" value="Chromosome PVLDE_12"/>
</dbReference>
<name>A0A6V7SG26_PLAVN</name>
<dbReference type="EC" id="3.1.3.16" evidence="1"/>
<dbReference type="GO" id="GO:0004722">
    <property type="term" value="F:protein serine/threonine phosphatase activity"/>
    <property type="evidence" value="ECO:0007669"/>
    <property type="project" value="UniProtKB-EC"/>
</dbReference>